<accession>A0ABT2QFV1</accession>
<evidence type="ECO:0000259" key="1">
    <source>
        <dbReference type="Pfam" id="PF01408"/>
    </source>
</evidence>
<gene>
    <name evidence="3" type="ORF">OB955_13780</name>
</gene>
<dbReference type="InterPro" id="IPR036291">
    <property type="entry name" value="NAD(P)-bd_dom_sf"/>
</dbReference>
<dbReference type="InterPro" id="IPR055170">
    <property type="entry name" value="GFO_IDH_MocA-like_dom"/>
</dbReference>
<name>A0ABT2QFV1_9EURY</name>
<dbReference type="InterPro" id="IPR051450">
    <property type="entry name" value="Gfo/Idh/MocA_Oxidoreductases"/>
</dbReference>
<dbReference type="RefSeq" id="WP_338008142.1">
    <property type="nucleotide sequence ID" value="NZ_JAOPKB010000008.1"/>
</dbReference>
<dbReference type="PANTHER" id="PTHR43377">
    <property type="entry name" value="BILIVERDIN REDUCTASE A"/>
    <property type="match status" value="1"/>
</dbReference>
<evidence type="ECO:0000313" key="3">
    <source>
        <dbReference type="EMBL" id="MCU4973803.1"/>
    </source>
</evidence>
<protein>
    <submittedName>
        <fullName evidence="3">Gfo/Idh/MocA family oxidoreductase</fullName>
    </submittedName>
</protein>
<evidence type="ECO:0000259" key="2">
    <source>
        <dbReference type="Pfam" id="PF22725"/>
    </source>
</evidence>
<dbReference type="PANTHER" id="PTHR43377:SF2">
    <property type="entry name" value="BINDING ROSSMANN FOLD OXIDOREDUCTASE, PUTATIVE (AFU_ORTHOLOGUE AFUA_4G00560)-RELATED"/>
    <property type="match status" value="1"/>
</dbReference>
<proteinExistence type="predicted"/>
<sequence>MSPSSSHPRETSIGLVGAGRRARTHVRELFRLRDQEYLGQNPDDRLLDHPQPLYETYAGTRPDWVEDVSDLRPTVTAVFDPDEEARATTVALCLECGDGAGADDRDEPRAFDAYERFLEEGEYDAVVVSSPNHTHLDVVRPLLERGVDVLCEKPLATTLEDHDELVALASRSDGVFYVAFNMRSHPSYRRLADLLEADVIGELGMISCREVRMPFPDGHYYTQAESGGSLLEKNCHDFDLMNWLVDGDPTRVCAFGGQHVFTENTDVNDHAVVIVEYDSGVRASLDLCLYAPYGEQNPEYRGYRDYVFRGTEGILEGVPDGSNAWKLYTRRRRETFEATGFPGGHGGGDYVQLRNFLRCVRGEEAPPATPTDAKKAAAIAIGAERSIRDGTIVEIDSNYDLLFE</sequence>
<keyword evidence="4" id="KW-1185">Reference proteome</keyword>
<organism evidence="3 4">
    <name type="scientific">Natronoglomus mannanivorans</name>
    <dbReference type="NCBI Taxonomy" id="2979990"/>
    <lineage>
        <taxon>Archaea</taxon>
        <taxon>Methanobacteriati</taxon>
        <taxon>Methanobacteriota</taxon>
        <taxon>Stenosarchaea group</taxon>
        <taxon>Halobacteria</taxon>
        <taxon>Halobacteriales</taxon>
        <taxon>Natrialbaceae</taxon>
        <taxon>Natronoglomus</taxon>
    </lineage>
</organism>
<dbReference type="SUPFAM" id="SSF51735">
    <property type="entry name" value="NAD(P)-binding Rossmann-fold domains"/>
    <property type="match status" value="1"/>
</dbReference>
<dbReference type="Pfam" id="PF22725">
    <property type="entry name" value="GFO_IDH_MocA_C3"/>
    <property type="match status" value="1"/>
</dbReference>
<comment type="caution">
    <text evidence="3">The sequence shown here is derived from an EMBL/GenBank/DDBJ whole genome shotgun (WGS) entry which is preliminary data.</text>
</comment>
<evidence type="ECO:0000313" key="4">
    <source>
        <dbReference type="Proteomes" id="UP001320972"/>
    </source>
</evidence>
<reference evidence="3 4" key="1">
    <citation type="submission" date="2022-09" db="EMBL/GenBank/DDBJ databases">
        <title>Enrichment on poylsaccharides allowed isolation of novel metabolic and taxonomic groups of Haloarchaea.</title>
        <authorList>
            <person name="Sorokin D.Y."/>
            <person name="Elcheninov A.G."/>
            <person name="Khizhniak T.V."/>
            <person name="Kolganova T.V."/>
            <person name="Kublanov I.V."/>
        </authorList>
    </citation>
    <scope>NUCLEOTIDE SEQUENCE [LARGE SCALE GENOMIC DNA]</scope>
    <source>
        <strain evidence="3 4">AArc-m2/3/4</strain>
    </source>
</reference>
<dbReference type="SUPFAM" id="SSF55347">
    <property type="entry name" value="Glyceraldehyde-3-phosphate dehydrogenase-like, C-terminal domain"/>
    <property type="match status" value="1"/>
</dbReference>
<dbReference type="Pfam" id="PF01408">
    <property type="entry name" value="GFO_IDH_MocA"/>
    <property type="match status" value="1"/>
</dbReference>
<dbReference type="Gene3D" id="3.40.50.720">
    <property type="entry name" value="NAD(P)-binding Rossmann-like Domain"/>
    <property type="match status" value="1"/>
</dbReference>
<feature type="domain" description="Gfo/Idh/MocA-like oxidoreductase N-terminal" evidence="1">
    <location>
        <begin position="13"/>
        <end position="180"/>
    </location>
</feature>
<feature type="domain" description="GFO/IDH/MocA-like oxidoreductase" evidence="2">
    <location>
        <begin position="188"/>
        <end position="315"/>
    </location>
</feature>
<dbReference type="Proteomes" id="UP001320972">
    <property type="component" value="Unassembled WGS sequence"/>
</dbReference>
<dbReference type="Gene3D" id="3.30.360.10">
    <property type="entry name" value="Dihydrodipicolinate Reductase, domain 2"/>
    <property type="match status" value="1"/>
</dbReference>
<dbReference type="EMBL" id="JAOPKB010000008">
    <property type="protein sequence ID" value="MCU4973803.1"/>
    <property type="molecule type" value="Genomic_DNA"/>
</dbReference>
<dbReference type="InterPro" id="IPR000683">
    <property type="entry name" value="Gfo/Idh/MocA-like_OxRdtase_N"/>
</dbReference>